<proteinExistence type="predicted"/>
<accession>A0ABR7E5U9</accession>
<name>A0ABR7E5U9_9BACT</name>
<evidence type="ECO:0000313" key="3">
    <source>
        <dbReference type="Proteomes" id="UP000644010"/>
    </source>
</evidence>
<comment type="caution">
    <text evidence="2">The sequence shown here is derived from an EMBL/GenBank/DDBJ whole genome shotgun (WGS) entry which is preliminary data.</text>
</comment>
<dbReference type="Proteomes" id="UP000644010">
    <property type="component" value="Unassembled WGS sequence"/>
</dbReference>
<feature type="region of interest" description="Disordered" evidence="1">
    <location>
        <begin position="13"/>
        <end position="33"/>
    </location>
</feature>
<organism evidence="2 3">
    <name type="scientific">Parabacteroides segnis</name>
    <dbReference type="NCBI Taxonomy" id="2763058"/>
    <lineage>
        <taxon>Bacteria</taxon>
        <taxon>Pseudomonadati</taxon>
        <taxon>Bacteroidota</taxon>
        <taxon>Bacteroidia</taxon>
        <taxon>Bacteroidales</taxon>
        <taxon>Tannerellaceae</taxon>
        <taxon>Parabacteroides</taxon>
    </lineage>
</organism>
<dbReference type="EMBL" id="JACOOI010000027">
    <property type="protein sequence ID" value="MBC5645155.1"/>
    <property type="molecule type" value="Genomic_DNA"/>
</dbReference>
<evidence type="ECO:0000256" key="1">
    <source>
        <dbReference type="SAM" id="MobiDB-lite"/>
    </source>
</evidence>
<reference evidence="2 3" key="1">
    <citation type="submission" date="2020-08" db="EMBL/GenBank/DDBJ databases">
        <title>Genome public.</title>
        <authorList>
            <person name="Liu C."/>
            <person name="Sun Q."/>
        </authorList>
    </citation>
    <scope>NUCLEOTIDE SEQUENCE [LARGE SCALE GENOMIC DNA]</scope>
    <source>
        <strain evidence="2 3">BX2</strain>
    </source>
</reference>
<gene>
    <name evidence="2" type="ORF">H8S77_19930</name>
</gene>
<feature type="compositionally biased region" description="Polar residues" evidence="1">
    <location>
        <begin position="14"/>
        <end position="27"/>
    </location>
</feature>
<keyword evidence="3" id="KW-1185">Reference proteome</keyword>
<dbReference type="RefSeq" id="WP_186960899.1">
    <property type="nucleotide sequence ID" value="NZ_JACOOI010000027.1"/>
</dbReference>
<evidence type="ECO:0000313" key="2">
    <source>
        <dbReference type="EMBL" id="MBC5645155.1"/>
    </source>
</evidence>
<sequence>MNKEQLAEKLYPGWNTQDETSIHQDMSTAERSETSDYNFYSEVSDIMDRSLEKPSMSRSNDVFYFV</sequence>
<protein>
    <submittedName>
        <fullName evidence="2">Uncharacterized protein</fullName>
    </submittedName>
</protein>